<dbReference type="EMBL" id="BGZK01000195">
    <property type="protein sequence ID" value="GBP27529.1"/>
    <property type="molecule type" value="Genomic_DNA"/>
</dbReference>
<reference evidence="2 3" key="1">
    <citation type="journal article" date="2019" name="Commun. Biol.">
        <title>The bagworm genome reveals a unique fibroin gene that provides high tensile strength.</title>
        <authorList>
            <person name="Kono N."/>
            <person name="Nakamura H."/>
            <person name="Ohtoshi R."/>
            <person name="Tomita M."/>
            <person name="Numata K."/>
            <person name="Arakawa K."/>
        </authorList>
    </citation>
    <scope>NUCLEOTIDE SEQUENCE [LARGE SCALE GENOMIC DNA]</scope>
</reference>
<accession>A0A4C1UMH8</accession>
<keyword evidence="3" id="KW-1185">Reference proteome</keyword>
<dbReference type="Proteomes" id="UP000299102">
    <property type="component" value="Unassembled WGS sequence"/>
</dbReference>
<proteinExistence type="predicted"/>
<organism evidence="2 3">
    <name type="scientific">Eumeta variegata</name>
    <name type="common">Bagworm moth</name>
    <name type="synonym">Eumeta japonica</name>
    <dbReference type="NCBI Taxonomy" id="151549"/>
    <lineage>
        <taxon>Eukaryota</taxon>
        <taxon>Metazoa</taxon>
        <taxon>Ecdysozoa</taxon>
        <taxon>Arthropoda</taxon>
        <taxon>Hexapoda</taxon>
        <taxon>Insecta</taxon>
        <taxon>Pterygota</taxon>
        <taxon>Neoptera</taxon>
        <taxon>Endopterygota</taxon>
        <taxon>Lepidoptera</taxon>
        <taxon>Glossata</taxon>
        <taxon>Ditrysia</taxon>
        <taxon>Tineoidea</taxon>
        <taxon>Psychidae</taxon>
        <taxon>Oiketicinae</taxon>
        <taxon>Eumeta</taxon>
    </lineage>
</organism>
<protein>
    <submittedName>
        <fullName evidence="2">Uncharacterized protein</fullName>
    </submittedName>
</protein>
<evidence type="ECO:0000256" key="1">
    <source>
        <dbReference type="SAM" id="MobiDB-lite"/>
    </source>
</evidence>
<evidence type="ECO:0000313" key="3">
    <source>
        <dbReference type="Proteomes" id="UP000299102"/>
    </source>
</evidence>
<feature type="region of interest" description="Disordered" evidence="1">
    <location>
        <begin position="31"/>
        <end position="56"/>
    </location>
</feature>
<evidence type="ECO:0000313" key="2">
    <source>
        <dbReference type="EMBL" id="GBP27529.1"/>
    </source>
</evidence>
<dbReference type="AlphaFoldDB" id="A0A4C1UMH8"/>
<gene>
    <name evidence="2" type="ORF">EVAR_18722_1</name>
</gene>
<comment type="caution">
    <text evidence="2">The sequence shown here is derived from an EMBL/GenBank/DDBJ whole genome shotgun (WGS) entry which is preliminary data.</text>
</comment>
<sequence>MAIPTSLVELMTTREERILSDDHQLDVAERDCFRPGGMPTWQRAGRPPPRRPPRLDKALGVRPLRLFRNLTSRDDGGRVYLSFTSQT</sequence>
<name>A0A4C1UMH8_EUMVA</name>